<dbReference type="InterPro" id="IPR051315">
    <property type="entry name" value="Bact_Chemotaxis_CheA"/>
</dbReference>
<evidence type="ECO:0000256" key="1">
    <source>
        <dbReference type="ARBA" id="ARBA00000085"/>
    </source>
</evidence>
<feature type="domain" description="HPt" evidence="8">
    <location>
        <begin position="1"/>
        <end position="104"/>
    </location>
</feature>
<organism evidence="9 10">
    <name type="scientific">Geothrix rubra</name>
    <dbReference type="NCBI Taxonomy" id="2927977"/>
    <lineage>
        <taxon>Bacteria</taxon>
        <taxon>Pseudomonadati</taxon>
        <taxon>Acidobacteriota</taxon>
        <taxon>Holophagae</taxon>
        <taxon>Holophagales</taxon>
        <taxon>Holophagaceae</taxon>
        <taxon>Geothrix</taxon>
    </lineage>
</organism>
<dbReference type="InterPro" id="IPR036061">
    <property type="entry name" value="CheW-like_dom_sf"/>
</dbReference>
<dbReference type="EMBL" id="BSDD01000001">
    <property type="protein sequence ID" value="GLH69062.1"/>
    <property type="molecule type" value="Genomic_DNA"/>
</dbReference>
<dbReference type="SUPFAM" id="SSF50341">
    <property type="entry name" value="CheW-like"/>
    <property type="match status" value="1"/>
</dbReference>
<dbReference type="InterPro" id="IPR002545">
    <property type="entry name" value="CheW-lke_dom"/>
</dbReference>
<evidence type="ECO:0000256" key="4">
    <source>
        <dbReference type="ARBA" id="ARBA00022679"/>
    </source>
</evidence>
<proteinExistence type="predicted"/>
<dbReference type="InterPro" id="IPR008207">
    <property type="entry name" value="Sig_transdc_His_kin_Hpt_dom"/>
</dbReference>
<dbReference type="Proteomes" id="UP001165089">
    <property type="component" value="Unassembled WGS sequence"/>
</dbReference>
<keyword evidence="5" id="KW-0418">Kinase</keyword>
<evidence type="ECO:0000259" key="8">
    <source>
        <dbReference type="PROSITE" id="PS50894"/>
    </source>
</evidence>
<keyword evidence="3 6" id="KW-0597">Phosphoprotein</keyword>
<dbReference type="SMART" id="SM00073">
    <property type="entry name" value="HPT"/>
    <property type="match status" value="1"/>
</dbReference>
<dbReference type="InterPro" id="IPR004358">
    <property type="entry name" value="Sig_transdc_His_kin-like_C"/>
</dbReference>
<comment type="caution">
    <text evidence="9">The sequence shown here is derived from an EMBL/GenBank/DDBJ whole genome shotgun (WGS) entry which is preliminary data.</text>
</comment>
<dbReference type="Gene3D" id="1.20.120.160">
    <property type="entry name" value="HPT domain"/>
    <property type="match status" value="1"/>
</dbReference>
<dbReference type="InterPro" id="IPR003594">
    <property type="entry name" value="HATPase_dom"/>
</dbReference>
<evidence type="ECO:0000256" key="2">
    <source>
        <dbReference type="ARBA" id="ARBA00012438"/>
    </source>
</evidence>
<dbReference type="Gene3D" id="3.30.565.10">
    <property type="entry name" value="Histidine kinase-like ATPase, C-terminal domain"/>
    <property type="match status" value="1"/>
</dbReference>
<dbReference type="PRINTS" id="PR00344">
    <property type="entry name" value="BCTRLSENSOR"/>
</dbReference>
<reference evidence="9 10" key="1">
    <citation type="journal article" date="2023" name="Antonie Van Leeuwenhoek">
        <title>Mesoterricola silvestris gen. nov., sp. nov., Mesoterricola sediminis sp. nov., Geothrix oryzae sp. nov., Geothrix edaphica sp. nov., Geothrix rubra sp. nov., and Geothrix limicola sp. nov., six novel members of Acidobacteriota isolated from soils.</title>
        <authorList>
            <person name="Itoh H."/>
            <person name="Sugisawa Y."/>
            <person name="Mise K."/>
            <person name="Xu Z."/>
            <person name="Kuniyasu M."/>
            <person name="Ushijima N."/>
            <person name="Kawano K."/>
            <person name="Kobayashi E."/>
            <person name="Shiratori Y."/>
            <person name="Masuda Y."/>
            <person name="Senoo K."/>
        </authorList>
    </citation>
    <scope>NUCLEOTIDE SEQUENCE [LARGE SCALE GENOMIC DNA]</scope>
    <source>
        <strain evidence="9 10">Red803</strain>
    </source>
</reference>
<evidence type="ECO:0000256" key="3">
    <source>
        <dbReference type="ARBA" id="ARBA00022553"/>
    </source>
</evidence>
<evidence type="ECO:0000313" key="9">
    <source>
        <dbReference type="EMBL" id="GLH69062.1"/>
    </source>
</evidence>
<dbReference type="PROSITE" id="PS50109">
    <property type="entry name" value="HIS_KIN"/>
    <property type="match status" value="1"/>
</dbReference>
<name>A0ABQ5Q389_9BACT</name>
<dbReference type="InterPro" id="IPR005467">
    <property type="entry name" value="His_kinase_dom"/>
</dbReference>
<evidence type="ECO:0000313" key="10">
    <source>
        <dbReference type="Proteomes" id="UP001165089"/>
    </source>
</evidence>
<sequence length="677" mass="73870">MDQPFEDVWAEWEDLFGQARQTLASLKESQPAHVVQAGVNALFRTTHTLKGMAGMLGFPSFSRAAHRMEDIFDLMRKGRLRSTDSLVETLEAGMQALESGFDGLKRGRPEPEDYLQGLRRELGELEALARPAAGESQDLSALLDLPAEPLKALSDYERTRVTSALMDGVPIHGLAICLDFATFDDRLRRFSEGLARQGEIISTLPWEVPEEREGLAFMILLAGPSLALDGISVEPGEILESRVLAAPEWVPKSLRAEILAEPEPGTAPAAEPQPEPSPAVPVQETEILRLPAQRVEALEARLMSVAQMRDAVSGLLRKATQAQAEDPLGILGRMEEGLLDVQKALLQMRMVKVDTLFSRLEPMVRTLSRDMGKPVRLTLQGGDLEIERGIVGRLGEPFLHLVRNAMDHGLEPPEERRAMGKSEAGTLRITASRRGRIIRFDIRDDGRGFDLARIEEKGLAMGLLQPGISVSQERLHRLALEPGFSTLDRASHISGRGVGMDVVREEIEAMGGEILLSSEWKRGSLVRLSLPLSRVVVGCLKVRSGGQTFGIPLANVLRVQVGHDLHRGGDRIRVLGMELPFESLQVCLGQGDPPEGQRAFVVLSQPGGSAGASLEIALGVDEVYGRAEILLRSLPELAQVPGIMGGSLQEEGILWVLDPEAVLGLAMDSLMRRVAHA</sequence>
<dbReference type="SUPFAM" id="SSF55874">
    <property type="entry name" value="ATPase domain of HSP90 chaperone/DNA topoisomerase II/histidine kinase"/>
    <property type="match status" value="1"/>
</dbReference>
<dbReference type="SUPFAM" id="SSF47226">
    <property type="entry name" value="Histidine-containing phosphotransfer domain, HPT domain"/>
    <property type="match status" value="1"/>
</dbReference>
<dbReference type="Pfam" id="PF01627">
    <property type="entry name" value="Hpt"/>
    <property type="match status" value="1"/>
</dbReference>
<accession>A0ABQ5Q389</accession>
<feature type="domain" description="Histidine kinase" evidence="7">
    <location>
        <begin position="331"/>
        <end position="534"/>
    </location>
</feature>
<dbReference type="PROSITE" id="PS50894">
    <property type="entry name" value="HPT"/>
    <property type="match status" value="1"/>
</dbReference>
<dbReference type="Pfam" id="PF02518">
    <property type="entry name" value="HATPase_c"/>
    <property type="match status" value="1"/>
</dbReference>
<evidence type="ECO:0000259" key="7">
    <source>
        <dbReference type="PROSITE" id="PS50109"/>
    </source>
</evidence>
<dbReference type="PANTHER" id="PTHR43395">
    <property type="entry name" value="SENSOR HISTIDINE KINASE CHEA"/>
    <property type="match status" value="1"/>
</dbReference>
<dbReference type="InterPro" id="IPR036890">
    <property type="entry name" value="HATPase_C_sf"/>
</dbReference>
<dbReference type="CDD" id="cd00088">
    <property type="entry name" value="HPT"/>
    <property type="match status" value="1"/>
</dbReference>
<dbReference type="InterPro" id="IPR036641">
    <property type="entry name" value="HPT_dom_sf"/>
</dbReference>
<keyword evidence="10" id="KW-1185">Reference proteome</keyword>
<dbReference type="EC" id="2.7.13.3" evidence="2"/>
<gene>
    <name evidence="9" type="primary">cheA40H</name>
    <name evidence="9" type="ORF">GETHPA_05950</name>
</gene>
<dbReference type="RefSeq" id="WP_285722827.1">
    <property type="nucleotide sequence ID" value="NZ_BSDD01000001.1"/>
</dbReference>
<keyword evidence="4" id="KW-0808">Transferase</keyword>
<dbReference type="SMART" id="SM00387">
    <property type="entry name" value="HATPase_c"/>
    <property type="match status" value="1"/>
</dbReference>
<feature type="modified residue" description="Phosphohistidine" evidence="6">
    <location>
        <position position="47"/>
    </location>
</feature>
<dbReference type="PANTHER" id="PTHR43395:SF8">
    <property type="entry name" value="HISTIDINE KINASE"/>
    <property type="match status" value="1"/>
</dbReference>
<evidence type="ECO:0000256" key="5">
    <source>
        <dbReference type="ARBA" id="ARBA00022777"/>
    </source>
</evidence>
<dbReference type="SMART" id="SM00260">
    <property type="entry name" value="CheW"/>
    <property type="match status" value="1"/>
</dbReference>
<protein>
    <recommendedName>
        <fullName evidence="2">histidine kinase</fullName>
        <ecNumber evidence="2">2.7.13.3</ecNumber>
    </recommendedName>
</protein>
<comment type="catalytic activity">
    <reaction evidence="1">
        <text>ATP + protein L-histidine = ADP + protein N-phospho-L-histidine.</text>
        <dbReference type="EC" id="2.7.13.3"/>
    </reaction>
</comment>
<evidence type="ECO:0000256" key="6">
    <source>
        <dbReference type="PROSITE-ProRule" id="PRU00110"/>
    </source>
</evidence>